<keyword evidence="1" id="KW-1133">Transmembrane helix</keyword>
<evidence type="ECO:0000256" key="1">
    <source>
        <dbReference type="SAM" id="Phobius"/>
    </source>
</evidence>
<organism evidence="2 3">
    <name type="scientific">Acanthaster planci</name>
    <name type="common">Crown-of-thorns starfish</name>
    <dbReference type="NCBI Taxonomy" id="133434"/>
    <lineage>
        <taxon>Eukaryota</taxon>
        <taxon>Metazoa</taxon>
        <taxon>Echinodermata</taxon>
        <taxon>Eleutherozoa</taxon>
        <taxon>Asterozoa</taxon>
        <taxon>Asteroidea</taxon>
        <taxon>Valvatacea</taxon>
        <taxon>Valvatida</taxon>
        <taxon>Acanthasteridae</taxon>
        <taxon>Acanthaster</taxon>
    </lineage>
</organism>
<sequence length="185" mass="19964">MAYVYSNALNVSIALIVFGLIQIGMFVSCLFGCFAAFPMDFASPAWSGGLSVFAGLFGIFMICSYKEIKWGKLFFFLSIVAMVTSLACIIITAGHTMVNEYALADAEAREGYEPGSRGTFIATGLAINGAILVFGLILLICSCYATWLNCCCDNRPSKGYVMTLDTVQTENAYVTLTVPAEPRAQ</sequence>
<feature type="transmembrane region" description="Helical" evidence="1">
    <location>
        <begin position="43"/>
        <end position="62"/>
    </location>
</feature>
<name>A0A8B8A118_ACAPL</name>
<reference evidence="3" key="1">
    <citation type="submission" date="2025-08" db="UniProtKB">
        <authorList>
            <consortium name="RefSeq"/>
        </authorList>
    </citation>
    <scope>IDENTIFICATION</scope>
</reference>
<gene>
    <name evidence="3" type="primary">LOC110990379</name>
</gene>
<feature type="transmembrane region" description="Helical" evidence="1">
    <location>
        <begin position="12"/>
        <end position="37"/>
    </location>
</feature>
<keyword evidence="1" id="KW-0812">Transmembrane</keyword>
<dbReference type="OrthoDB" id="10006415at2759"/>
<evidence type="ECO:0000313" key="2">
    <source>
        <dbReference type="Proteomes" id="UP000694845"/>
    </source>
</evidence>
<proteinExistence type="predicted"/>
<dbReference type="OMA" id="YATWLNC"/>
<dbReference type="RefSeq" id="XP_022111047.1">
    <property type="nucleotide sequence ID" value="XM_022255355.1"/>
</dbReference>
<protein>
    <submittedName>
        <fullName evidence="3">Uncharacterized protein LOC110990379</fullName>
    </submittedName>
</protein>
<dbReference type="Proteomes" id="UP000694845">
    <property type="component" value="Unplaced"/>
</dbReference>
<evidence type="ECO:0000313" key="3">
    <source>
        <dbReference type="RefSeq" id="XP_022111047.1"/>
    </source>
</evidence>
<dbReference type="AlphaFoldDB" id="A0A8B8A118"/>
<keyword evidence="1" id="KW-0472">Membrane</keyword>
<dbReference type="KEGG" id="aplc:110990379"/>
<feature type="transmembrane region" description="Helical" evidence="1">
    <location>
        <begin position="118"/>
        <end position="148"/>
    </location>
</feature>
<accession>A0A8B8A118</accession>
<dbReference type="GeneID" id="110990379"/>
<feature type="transmembrane region" description="Helical" evidence="1">
    <location>
        <begin position="74"/>
        <end position="98"/>
    </location>
</feature>
<keyword evidence="2" id="KW-1185">Reference proteome</keyword>